<dbReference type="EMBL" id="JAACJL010000030">
    <property type="protein sequence ID" value="KAF4617847.1"/>
    <property type="molecule type" value="Genomic_DNA"/>
</dbReference>
<keyword evidence="4 5" id="KW-0472">Membrane</keyword>
<dbReference type="GO" id="GO:0000324">
    <property type="term" value="C:fungal-type vacuole"/>
    <property type="evidence" value="ECO:0007669"/>
    <property type="project" value="TreeGrafter"/>
</dbReference>
<feature type="transmembrane region" description="Helical" evidence="5">
    <location>
        <begin position="49"/>
        <end position="67"/>
    </location>
</feature>
<dbReference type="AlphaFoldDB" id="A0A8H4VQ16"/>
<evidence type="ECO:0008006" key="8">
    <source>
        <dbReference type="Google" id="ProtNLM"/>
    </source>
</evidence>
<dbReference type="InterPro" id="IPR007568">
    <property type="entry name" value="RTA1"/>
</dbReference>
<reference evidence="6 7" key="1">
    <citation type="submission" date="2019-12" db="EMBL/GenBank/DDBJ databases">
        <authorList>
            <person name="Floudas D."/>
            <person name="Bentzer J."/>
            <person name="Ahren D."/>
            <person name="Johansson T."/>
            <person name="Persson P."/>
            <person name="Tunlid A."/>
        </authorList>
    </citation>
    <scope>NUCLEOTIDE SEQUENCE [LARGE SCALE GENOMIC DNA]</scope>
    <source>
        <strain evidence="6 7">CBS 102.39</strain>
    </source>
</reference>
<dbReference type="PANTHER" id="PTHR31465:SF9">
    <property type="entry name" value="SPHINGOID LONG-CHAIN BASE TRANSPORTER RSB1"/>
    <property type="match status" value="1"/>
</dbReference>
<name>A0A8H4VQ16_9AGAR</name>
<evidence type="ECO:0000256" key="4">
    <source>
        <dbReference type="ARBA" id="ARBA00023136"/>
    </source>
</evidence>
<evidence type="ECO:0000256" key="3">
    <source>
        <dbReference type="ARBA" id="ARBA00022989"/>
    </source>
</evidence>
<feature type="transmembrane region" description="Helical" evidence="5">
    <location>
        <begin position="150"/>
        <end position="170"/>
    </location>
</feature>
<accession>A0A8H4VQ16</accession>
<dbReference type="Pfam" id="PF04479">
    <property type="entry name" value="RTA1"/>
    <property type="match status" value="1"/>
</dbReference>
<evidence type="ECO:0000313" key="7">
    <source>
        <dbReference type="Proteomes" id="UP000521872"/>
    </source>
</evidence>
<feature type="transmembrane region" description="Helical" evidence="5">
    <location>
        <begin position="182"/>
        <end position="208"/>
    </location>
</feature>
<feature type="transmembrane region" description="Helical" evidence="5">
    <location>
        <begin position="247"/>
        <end position="268"/>
    </location>
</feature>
<evidence type="ECO:0000313" key="6">
    <source>
        <dbReference type="EMBL" id="KAF4617847.1"/>
    </source>
</evidence>
<feature type="transmembrane region" description="Helical" evidence="5">
    <location>
        <begin position="109"/>
        <end position="129"/>
    </location>
</feature>
<protein>
    <recommendedName>
        <fullName evidence="8">RTA1-domain-containing protein</fullName>
    </recommendedName>
</protein>
<keyword evidence="2 5" id="KW-0812">Transmembrane</keyword>
<keyword evidence="3 5" id="KW-1133">Transmembrane helix</keyword>
<keyword evidence="7" id="KW-1185">Reference proteome</keyword>
<organism evidence="6 7">
    <name type="scientific">Agrocybe pediades</name>
    <dbReference type="NCBI Taxonomy" id="84607"/>
    <lineage>
        <taxon>Eukaryota</taxon>
        <taxon>Fungi</taxon>
        <taxon>Dikarya</taxon>
        <taxon>Basidiomycota</taxon>
        <taxon>Agaricomycotina</taxon>
        <taxon>Agaricomycetes</taxon>
        <taxon>Agaricomycetidae</taxon>
        <taxon>Agaricales</taxon>
        <taxon>Agaricineae</taxon>
        <taxon>Strophariaceae</taxon>
        <taxon>Agrocybe</taxon>
    </lineage>
</organism>
<evidence type="ECO:0000256" key="2">
    <source>
        <dbReference type="ARBA" id="ARBA00022692"/>
    </source>
</evidence>
<dbReference type="GO" id="GO:0005886">
    <property type="term" value="C:plasma membrane"/>
    <property type="evidence" value="ECO:0007669"/>
    <property type="project" value="TreeGrafter"/>
</dbReference>
<dbReference type="PANTHER" id="PTHR31465">
    <property type="entry name" value="PROTEIN RTA1-RELATED"/>
    <property type="match status" value="1"/>
</dbReference>
<evidence type="ECO:0000256" key="1">
    <source>
        <dbReference type="ARBA" id="ARBA00004141"/>
    </source>
</evidence>
<proteinExistence type="predicted"/>
<sequence length="328" mass="36564">MKHHKSSFLFTTRQGQSKMTPTVIVNGTTLTRDEIIALSSYHYIPSQPVAIIMLVLFGLATLIHLGLATKYRLFWLFPTVCLCGLGEVIGWSGRLWSSINPIASDPFEMQITCTIIAPTPFLAANFIIFGDLIRRLGFKYSRLNPKWYSIIFCSCDVVSLVVQAAGGAIASGNSLQSSITGAHIMIGGIAIQLVVIVFFSLFALEYFVRYFYDRPVRVDWAKLEASSSTTLTGLGEFRGKLTTRRKVMSCALAFTTLLLFIRAIYRLIELSDGWRGRIISNELYFNVLDATMIVIVMYTALFIHPGHFLSEPTSSEKYAVELKAPGQI</sequence>
<feature type="transmembrane region" description="Helical" evidence="5">
    <location>
        <begin position="74"/>
        <end position="97"/>
    </location>
</feature>
<gene>
    <name evidence="6" type="ORF">D9613_006418</name>
</gene>
<comment type="subcellular location">
    <subcellularLocation>
        <location evidence="1">Membrane</location>
        <topology evidence="1">Multi-pass membrane protein</topology>
    </subcellularLocation>
</comment>
<feature type="transmembrane region" description="Helical" evidence="5">
    <location>
        <begin position="283"/>
        <end position="303"/>
    </location>
</feature>
<evidence type="ECO:0000256" key="5">
    <source>
        <dbReference type="SAM" id="Phobius"/>
    </source>
</evidence>
<comment type="caution">
    <text evidence="6">The sequence shown here is derived from an EMBL/GenBank/DDBJ whole genome shotgun (WGS) entry which is preliminary data.</text>
</comment>
<dbReference type="Proteomes" id="UP000521872">
    <property type="component" value="Unassembled WGS sequence"/>
</dbReference>